<feature type="domain" description="N-acetyltransferase" evidence="1">
    <location>
        <begin position="2"/>
        <end position="149"/>
    </location>
</feature>
<proteinExistence type="predicted"/>
<accession>A0A0F9EBY0</accession>
<dbReference type="GO" id="GO:0030649">
    <property type="term" value="P:aminoglycoside antibiotic catabolic process"/>
    <property type="evidence" value="ECO:0007669"/>
    <property type="project" value="TreeGrafter"/>
</dbReference>
<dbReference type="PROSITE" id="PS51186">
    <property type="entry name" value="GNAT"/>
    <property type="match status" value="1"/>
</dbReference>
<evidence type="ECO:0000313" key="2">
    <source>
        <dbReference type="EMBL" id="KKL71454.1"/>
    </source>
</evidence>
<dbReference type="InterPro" id="IPR016181">
    <property type="entry name" value="Acyl_CoA_acyltransferase"/>
</dbReference>
<dbReference type="SUPFAM" id="SSF55729">
    <property type="entry name" value="Acyl-CoA N-acyltransferases (Nat)"/>
    <property type="match status" value="1"/>
</dbReference>
<dbReference type="GO" id="GO:0034069">
    <property type="term" value="F:aminoglycoside N-acetyltransferase activity"/>
    <property type="evidence" value="ECO:0007669"/>
    <property type="project" value="TreeGrafter"/>
</dbReference>
<dbReference type="AlphaFoldDB" id="A0A0F9EBY0"/>
<dbReference type="InterPro" id="IPR051554">
    <property type="entry name" value="Acetyltransferase_Eis"/>
</dbReference>
<sequence length="404" mass="44556">MAEIIPTPPDRAEELYDLTAKVFRGGGYHRFLRHCRDTYYGGSCYDWQVSRVAMADGMIVSHVGVWRYRMRVGRARLLTGGIGAVMTHGDYRKRGLSAETFKATMASMREAGYDFTMLGGIRDFYDRLGLCPVIPRITVRADVKELSVEGLRLRLVKTPVVRANCGPGPIQRIYKRENATRTGTAERPLYTRPWHALACWTLNDAAGRVRGYVVAKASGDDLCVHEIGGLGRRCGLGQLIAAIRTLARRARCRRVVTWDLSYTHPLCVALRAGTCRVEMRHERSGGMMAAVVNLRGCLTAMQGELSDRLAASTMSRYRGILSVEAAGEKVPLQISSSRVRVVDTAARSADRIVAGPEIARLLLGSESPAVLAAQSGIRFTGSADKLAEALLPAQWPMHYTLDHY</sequence>
<gene>
    <name evidence="2" type="ORF">LCGC14_2094740</name>
</gene>
<dbReference type="Pfam" id="PF13527">
    <property type="entry name" value="Acetyltransf_9"/>
    <property type="match status" value="1"/>
</dbReference>
<name>A0A0F9EBY0_9ZZZZ</name>
<dbReference type="PANTHER" id="PTHR37817:SF1">
    <property type="entry name" value="N-ACETYLTRANSFERASE EIS"/>
    <property type="match status" value="1"/>
</dbReference>
<reference evidence="2" key="1">
    <citation type="journal article" date="2015" name="Nature">
        <title>Complex archaea that bridge the gap between prokaryotes and eukaryotes.</title>
        <authorList>
            <person name="Spang A."/>
            <person name="Saw J.H."/>
            <person name="Jorgensen S.L."/>
            <person name="Zaremba-Niedzwiedzka K."/>
            <person name="Martijn J."/>
            <person name="Lind A.E."/>
            <person name="van Eijk R."/>
            <person name="Schleper C."/>
            <person name="Guy L."/>
            <person name="Ettema T.J."/>
        </authorList>
    </citation>
    <scope>NUCLEOTIDE SEQUENCE</scope>
</reference>
<dbReference type="Gene3D" id="3.40.630.30">
    <property type="match status" value="1"/>
</dbReference>
<evidence type="ECO:0000259" key="1">
    <source>
        <dbReference type="PROSITE" id="PS51186"/>
    </source>
</evidence>
<dbReference type="EMBL" id="LAZR01025589">
    <property type="protein sequence ID" value="KKL71454.1"/>
    <property type="molecule type" value="Genomic_DNA"/>
</dbReference>
<dbReference type="InterPro" id="IPR000182">
    <property type="entry name" value="GNAT_dom"/>
</dbReference>
<protein>
    <recommendedName>
        <fullName evidence="1">N-acetyltransferase domain-containing protein</fullName>
    </recommendedName>
</protein>
<feature type="non-terminal residue" evidence="2">
    <location>
        <position position="1"/>
    </location>
</feature>
<comment type="caution">
    <text evidence="2">The sequence shown here is derived from an EMBL/GenBank/DDBJ whole genome shotgun (WGS) entry which is preliminary data.</text>
</comment>
<organism evidence="2">
    <name type="scientific">marine sediment metagenome</name>
    <dbReference type="NCBI Taxonomy" id="412755"/>
    <lineage>
        <taxon>unclassified sequences</taxon>
        <taxon>metagenomes</taxon>
        <taxon>ecological metagenomes</taxon>
    </lineage>
</organism>
<dbReference type="PANTHER" id="PTHR37817">
    <property type="entry name" value="N-ACETYLTRANSFERASE EIS"/>
    <property type="match status" value="1"/>
</dbReference>